<dbReference type="Gene3D" id="1.10.1510.10">
    <property type="entry name" value="Uncharacterised protein YqeY/AIM41 PF09424, N-terminal domain"/>
    <property type="match status" value="1"/>
</dbReference>
<dbReference type="GO" id="GO:0016884">
    <property type="term" value="F:carbon-nitrogen ligase activity, with glutamine as amido-N-donor"/>
    <property type="evidence" value="ECO:0007669"/>
    <property type="project" value="InterPro"/>
</dbReference>
<dbReference type="InterPro" id="IPR019004">
    <property type="entry name" value="YqeY/Aim41"/>
</dbReference>
<dbReference type="InterPro" id="IPR003789">
    <property type="entry name" value="Asn/Gln_tRNA_amidoTrase-B-like"/>
</dbReference>
<reference evidence="1" key="1">
    <citation type="submission" date="2018-05" db="EMBL/GenBank/DDBJ databases">
        <authorList>
            <person name="Lanie J.A."/>
            <person name="Ng W.-L."/>
            <person name="Kazmierczak K.M."/>
            <person name="Andrzejewski T.M."/>
            <person name="Davidsen T.M."/>
            <person name="Wayne K.J."/>
            <person name="Tettelin H."/>
            <person name="Glass J.I."/>
            <person name="Rusch D."/>
            <person name="Podicherti R."/>
            <person name="Tsui H.-C.T."/>
            <person name="Winkler M.E."/>
        </authorList>
    </citation>
    <scope>NUCLEOTIDE SEQUENCE</scope>
</reference>
<dbReference type="PANTHER" id="PTHR28055:SF1">
    <property type="entry name" value="ALTERED INHERITANCE OF MITOCHONDRIA PROTEIN 41, MITOCHONDRIAL"/>
    <property type="match status" value="1"/>
</dbReference>
<accession>A0A381QAU3</accession>
<sequence>MGSQLKQRIEDATKSAMRARERQQLGALRLINAALKQFEVDERKTLSDTVVLSILNRMLKQRRDSLGQYEAAGREDLAGQERFEIDLIESFMPAQMSEADIVIAVKKAVEVTGAETMSDMGKIMAHLKDALTGKADMGAVSQQVKAQLNRA</sequence>
<dbReference type="AlphaFoldDB" id="A0A381QAU3"/>
<dbReference type="Pfam" id="PF09424">
    <property type="entry name" value="YqeY"/>
    <property type="match status" value="1"/>
</dbReference>
<evidence type="ECO:0008006" key="2">
    <source>
        <dbReference type="Google" id="ProtNLM"/>
    </source>
</evidence>
<dbReference type="SUPFAM" id="SSF89095">
    <property type="entry name" value="GatB/YqeY motif"/>
    <property type="match status" value="1"/>
</dbReference>
<evidence type="ECO:0000313" key="1">
    <source>
        <dbReference type="EMBL" id="SUZ76140.1"/>
    </source>
</evidence>
<dbReference type="PANTHER" id="PTHR28055">
    <property type="entry name" value="ALTERED INHERITANCE OF MITOCHONDRIA PROTEIN 41, MITOCHONDRIAL"/>
    <property type="match status" value="1"/>
</dbReference>
<protein>
    <recommendedName>
        <fullName evidence="2">GatB/YqeY domain-containing protein</fullName>
    </recommendedName>
</protein>
<dbReference type="EMBL" id="UINC01001267">
    <property type="protein sequence ID" value="SUZ76140.1"/>
    <property type="molecule type" value="Genomic_DNA"/>
</dbReference>
<dbReference type="Gene3D" id="1.10.10.410">
    <property type="match status" value="1"/>
</dbReference>
<name>A0A381QAU3_9ZZZZ</name>
<proteinExistence type="predicted"/>
<dbReference type="InterPro" id="IPR042184">
    <property type="entry name" value="YqeY/Aim41_N"/>
</dbReference>
<gene>
    <name evidence="1" type="ORF">METZ01_LOCUS28994</name>
</gene>
<dbReference type="InterPro" id="IPR023168">
    <property type="entry name" value="GatB_Yqey_C_2"/>
</dbReference>
<organism evidence="1">
    <name type="scientific">marine metagenome</name>
    <dbReference type="NCBI Taxonomy" id="408172"/>
    <lineage>
        <taxon>unclassified sequences</taxon>
        <taxon>metagenomes</taxon>
        <taxon>ecological metagenomes</taxon>
    </lineage>
</organism>